<keyword evidence="7" id="KW-0811">Translocation</keyword>
<feature type="region of interest" description="Disordered" evidence="10">
    <location>
        <begin position="1"/>
        <end position="35"/>
    </location>
</feature>
<dbReference type="GO" id="GO:0051028">
    <property type="term" value="P:mRNA transport"/>
    <property type="evidence" value="ECO:0007669"/>
    <property type="project" value="UniProtKB-KW"/>
</dbReference>
<dbReference type="PANTHER" id="PTHR23138">
    <property type="entry name" value="RAN BINDING PROTEIN"/>
    <property type="match status" value="1"/>
</dbReference>
<dbReference type="InterPro" id="IPR015007">
    <property type="entry name" value="NUP2/50/61"/>
</dbReference>
<feature type="compositionally biased region" description="Polar residues" evidence="10">
    <location>
        <begin position="1"/>
        <end position="10"/>
    </location>
</feature>
<dbReference type="Proteomes" id="UP001152799">
    <property type="component" value="Chromosome 11"/>
</dbReference>
<reference evidence="12" key="1">
    <citation type="submission" date="2022-01" db="EMBL/GenBank/DDBJ databases">
        <authorList>
            <person name="King R."/>
        </authorList>
    </citation>
    <scope>NUCLEOTIDE SEQUENCE</scope>
</reference>
<comment type="subcellular location">
    <subcellularLocation>
        <location evidence="1">Nucleus</location>
        <location evidence="1">Nuclear pore complex</location>
    </subcellularLocation>
</comment>
<feature type="compositionally biased region" description="Polar residues" evidence="10">
    <location>
        <begin position="307"/>
        <end position="338"/>
    </location>
</feature>
<dbReference type="Pfam" id="PF08911">
    <property type="entry name" value="NUP50"/>
    <property type="match status" value="1"/>
</dbReference>
<feature type="region of interest" description="Disordered" evidence="10">
    <location>
        <begin position="189"/>
        <end position="349"/>
    </location>
</feature>
<keyword evidence="9" id="KW-0539">Nucleus</keyword>
<evidence type="ECO:0000256" key="10">
    <source>
        <dbReference type="SAM" id="MobiDB-lite"/>
    </source>
</evidence>
<dbReference type="GO" id="GO:0006606">
    <property type="term" value="P:protein import into nucleus"/>
    <property type="evidence" value="ECO:0007669"/>
    <property type="project" value="TreeGrafter"/>
</dbReference>
<evidence type="ECO:0000256" key="3">
    <source>
        <dbReference type="ARBA" id="ARBA00022737"/>
    </source>
</evidence>
<feature type="compositionally biased region" description="Low complexity" evidence="10">
    <location>
        <begin position="194"/>
        <end position="206"/>
    </location>
</feature>
<evidence type="ECO:0000259" key="11">
    <source>
        <dbReference type="SMART" id="SM00160"/>
    </source>
</evidence>
<dbReference type="InterPro" id="IPR045255">
    <property type="entry name" value="RanBP1-like"/>
</dbReference>
<dbReference type="CDD" id="cd13170">
    <property type="entry name" value="RanBD_NUP50"/>
    <property type="match status" value="1"/>
</dbReference>
<feature type="domain" description="RanBD1" evidence="11">
    <location>
        <begin position="346"/>
        <end position="466"/>
    </location>
</feature>
<feature type="compositionally biased region" description="Low complexity" evidence="10">
    <location>
        <begin position="255"/>
        <end position="304"/>
    </location>
</feature>
<evidence type="ECO:0000256" key="2">
    <source>
        <dbReference type="ARBA" id="ARBA00022448"/>
    </source>
</evidence>
<evidence type="ECO:0000256" key="5">
    <source>
        <dbReference type="ARBA" id="ARBA00022927"/>
    </source>
</evidence>
<dbReference type="InterPro" id="IPR000156">
    <property type="entry name" value="Ran_bind_dom"/>
</dbReference>
<protein>
    <recommendedName>
        <fullName evidence="11">RanBD1 domain-containing protein</fullName>
    </recommendedName>
</protein>
<dbReference type="InterPro" id="IPR011993">
    <property type="entry name" value="PH-like_dom_sf"/>
</dbReference>
<evidence type="ECO:0000256" key="6">
    <source>
        <dbReference type="ARBA" id="ARBA00022990"/>
    </source>
</evidence>
<dbReference type="EMBL" id="OU892287">
    <property type="protein sequence ID" value="CAG9762074.1"/>
    <property type="molecule type" value="Genomic_DNA"/>
</dbReference>
<evidence type="ECO:0000256" key="9">
    <source>
        <dbReference type="ARBA" id="ARBA00023242"/>
    </source>
</evidence>
<evidence type="ECO:0000256" key="4">
    <source>
        <dbReference type="ARBA" id="ARBA00022816"/>
    </source>
</evidence>
<sequence length="468" mass="50514">MAGKRSATSDLNHDNWNQEDEPEERGTFQKASDVALKTRIMKTAKRRNPIRSEDTDGDKKSAFVGFTAFGSKPASADFSFLKEVSGGAPKTNGIAKQDMSSTSVNIFTTTKSTSIFGGSASTTTSTNMFSSAIVPNSTSSSKKSEKYCSRLKGLNESVTKWISKKVEENPLISLQPVFEDYKKYLEEIEKEESTTSSTTVETKIPTFDFSPEKNNKAIPDSTSETDKKMPTFKFGTPTDSSPKFPSTVSSTAPTFSFGSSGIKPFSSSGSSSTASASFSSSAGIKPFSSTGSSFSSSSGIKPFSAEGSFSTPSPSTIQFPSATGFSFGTEPKQSTSQEDNQEQDEDAPPKVEFKAVVEQDSIYTVKCKVFVKKGDSFVDKGVGNLYLKPIENSEKVQLIVRANTNLGGLLLNFILSESVPTKRMSKRDVMLVAIATPDSKPPPTPVLLRVKSPEEADDLLKVLEKHKK</sequence>
<dbReference type="AlphaFoldDB" id="A0A9N9QK89"/>
<evidence type="ECO:0000256" key="1">
    <source>
        <dbReference type="ARBA" id="ARBA00004567"/>
    </source>
</evidence>
<proteinExistence type="predicted"/>
<dbReference type="OrthoDB" id="10062131at2759"/>
<feature type="compositionally biased region" description="Polar residues" evidence="10">
    <location>
        <begin position="237"/>
        <end position="254"/>
    </location>
</feature>
<evidence type="ECO:0000256" key="8">
    <source>
        <dbReference type="ARBA" id="ARBA00023132"/>
    </source>
</evidence>
<dbReference type="SMART" id="SM00160">
    <property type="entry name" value="RanBD"/>
    <property type="match status" value="1"/>
</dbReference>
<keyword evidence="3" id="KW-0677">Repeat</keyword>
<evidence type="ECO:0000313" key="13">
    <source>
        <dbReference type="Proteomes" id="UP001152799"/>
    </source>
</evidence>
<dbReference type="PANTHER" id="PTHR23138:SF141">
    <property type="entry name" value="NUCLEAR PORE COMPLEX PROTEIN NUP50"/>
    <property type="match status" value="1"/>
</dbReference>
<dbReference type="Pfam" id="PF00638">
    <property type="entry name" value="Ran_BP1"/>
    <property type="match status" value="1"/>
</dbReference>
<name>A0A9N9QK89_9CUCU</name>
<keyword evidence="2" id="KW-0813">Transport</keyword>
<dbReference type="GO" id="GO:0005643">
    <property type="term" value="C:nuclear pore"/>
    <property type="evidence" value="ECO:0007669"/>
    <property type="project" value="UniProtKB-SubCell"/>
</dbReference>
<dbReference type="SUPFAM" id="SSF50729">
    <property type="entry name" value="PH domain-like"/>
    <property type="match status" value="1"/>
</dbReference>
<keyword evidence="4" id="KW-0509">mRNA transport</keyword>
<keyword evidence="5" id="KW-0653">Protein transport</keyword>
<dbReference type="Gene3D" id="2.30.29.30">
    <property type="entry name" value="Pleckstrin-homology domain (PH domain)/Phosphotyrosine-binding domain (PTB)"/>
    <property type="match status" value="1"/>
</dbReference>
<accession>A0A9N9QK89</accession>
<organism evidence="12 13">
    <name type="scientific">Ceutorhynchus assimilis</name>
    <name type="common">cabbage seed weevil</name>
    <dbReference type="NCBI Taxonomy" id="467358"/>
    <lineage>
        <taxon>Eukaryota</taxon>
        <taxon>Metazoa</taxon>
        <taxon>Ecdysozoa</taxon>
        <taxon>Arthropoda</taxon>
        <taxon>Hexapoda</taxon>
        <taxon>Insecta</taxon>
        <taxon>Pterygota</taxon>
        <taxon>Neoptera</taxon>
        <taxon>Endopterygota</taxon>
        <taxon>Coleoptera</taxon>
        <taxon>Polyphaga</taxon>
        <taxon>Cucujiformia</taxon>
        <taxon>Curculionidae</taxon>
        <taxon>Ceutorhynchinae</taxon>
        <taxon>Ceutorhynchus</taxon>
    </lineage>
</organism>
<evidence type="ECO:0000313" key="12">
    <source>
        <dbReference type="EMBL" id="CAG9762074.1"/>
    </source>
</evidence>
<gene>
    <name evidence="12" type="ORF">CEUTPL_LOCUS2759</name>
</gene>
<evidence type="ECO:0000256" key="7">
    <source>
        <dbReference type="ARBA" id="ARBA00023010"/>
    </source>
</evidence>
<keyword evidence="6" id="KW-0007">Acetylation</keyword>
<keyword evidence="13" id="KW-1185">Reference proteome</keyword>
<keyword evidence="8" id="KW-0906">Nuclear pore complex</keyword>